<dbReference type="EMBL" id="JARYGZ010000005">
    <property type="protein sequence ID" value="MDH7641004.1"/>
    <property type="molecule type" value="Genomic_DNA"/>
</dbReference>
<dbReference type="SUPFAM" id="SSF50129">
    <property type="entry name" value="GroES-like"/>
    <property type="match status" value="1"/>
</dbReference>
<sequence length="325" mass="32942">MSDFRMIIRAHGGPEQIEREEIAPTAPGAGEARVRQSAIGLNFIDTYHRTGLYPMTLPSGLGTEAAGVVEAVGEGVEGLKAGDRVAYAGGSPGSYATVRTLPADLLVPLPDTIDDQTAAAAMLKGMTAAYLIGPCAKIAAGQTVLVHAAAGGVGSILVQWLKAIGVTVIAHAGSAEKAAIATKLGAHHALSCPMDDLAARVRELTGGKGVEAVLDGVGKASWAASLASVATRGLLVTYGNASGPVPPIDALALSQTGSIFVTRPTLAHYARNAQERRDLAGALFAQIASGAVTIPVGQTFALADAGDAHRALESRSTTGSTLLLP</sequence>
<name>A0ABT6N7B2_9SPHN</name>
<dbReference type="Gene3D" id="3.90.180.10">
    <property type="entry name" value="Medium-chain alcohol dehydrogenases, catalytic domain"/>
    <property type="match status" value="1"/>
</dbReference>
<gene>
    <name evidence="4" type="ORF">QGN17_19885</name>
</gene>
<dbReference type="CDD" id="cd05286">
    <property type="entry name" value="QOR2"/>
    <property type="match status" value="1"/>
</dbReference>
<dbReference type="InterPro" id="IPR020843">
    <property type="entry name" value="ER"/>
</dbReference>
<dbReference type="InterPro" id="IPR047618">
    <property type="entry name" value="QOR-like"/>
</dbReference>
<evidence type="ECO:0000259" key="3">
    <source>
        <dbReference type="SMART" id="SM00829"/>
    </source>
</evidence>
<dbReference type="PANTHER" id="PTHR48106">
    <property type="entry name" value="QUINONE OXIDOREDUCTASE PIG3-RELATED"/>
    <property type="match status" value="1"/>
</dbReference>
<dbReference type="InterPro" id="IPR002364">
    <property type="entry name" value="Quin_OxRdtase/zeta-crystal_CS"/>
</dbReference>
<accession>A0ABT6N7B2</accession>
<evidence type="ECO:0000256" key="1">
    <source>
        <dbReference type="ARBA" id="ARBA00022857"/>
    </source>
</evidence>
<dbReference type="InterPro" id="IPR013149">
    <property type="entry name" value="ADH-like_C"/>
</dbReference>
<dbReference type="Pfam" id="PF08240">
    <property type="entry name" value="ADH_N"/>
    <property type="match status" value="1"/>
</dbReference>
<feature type="domain" description="Enoyl reductase (ER)" evidence="3">
    <location>
        <begin position="12"/>
        <end position="323"/>
    </location>
</feature>
<keyword evidence="5" id="KW-1185">Reference proteome</keyword>
<reference evidence="4" key="1">
    <citation type="submission" date="2023-04" db="EMBL/GenBank/DDBJ databases">
        <title>Sphingomonas sp. MAHUQ-71 isolated from rice field.</title>
        <authorList>
            <person name="Huq M.A."/>
        </authorList>
    </citation>
    <scope>NUCLEOTIDE SEQUENCE</scope>
    <source>
        <strain evidence="4">MAHUQ-71</strain>
    </source>
</reference>
<proteinExistence type="predicted"/>
<organism evidence="4 5">
    <name type="scientific">Sphingomonas oryzagri</name>
    <dbReference type="NCBI Taxonomy" id="3042314"/>
    <lineage>
        <taxon>Bacteria</taxon>
        <taxon>Pseudomonadati</taxon>
        <taxon>Pseudomonadota</taxon>
        <taxon>Alphaproteobacteria</taxon>
        <taxon>Sphingomonadales</taxon>
        <taxon>Sphingomonadaceae</taxon>
        <taxon>Sphingomonas</taxon>
    </lineage>
</organism>
<protein>
    <submittedName>
        <fullName evidence="4">Quinone oxidoreductase</fullName>
    </submittedName>
</protein>
<dbReference type="Pfam" id="PF00107">
    <property type="entry name" value="ADH_zinc_N"/>
    <property type="match status" value="1"/>
</dbReference>
<dbReference type="InterPro" id="IPR011032">
    <property type="entry name" value="GroES-like_sf"/>
</dbReference>
<dbReference type="InterPro" id="IPR036291">
    <property type="entry name" value="NAD(P)-bd_dom_sf"/>
</dbReference>
<evidence type="ECO:0000256" key="2">
    <source>
        <dbReference type="ARBA" id="ARBA00023002"/>
    </source>
</evidence>
<dbReference type="PANTHER" id="PTHR48106:SF13">
    <property type="entry name" value="QUINONE OXIDOREDUCTASE-RELATED"/>
    <property type="match status" value="1"/>
</dbReference>
<dbReference type="InterPro" id="IPR013154">
    <property type="entry name" value="ADH-like_N"/>
</dbReference>
<dbReference type="Proteomes" id="UP001160625">
    <property type="component" value="Unassembled WGS sequence"/>
</dbReference>
<dbReference type="RefSeq" id="WP_281046343.1">
    <property type="nucleotide sequence ID" value="NZ_JARYGZ010000005.1"/>
</dbReference>
<dbReference type="Gene3D" id="3.40.50.720">
    <property type="entry name" value="NAD(P)-binding Rossmann-like Domain"/>
    <property type="match status" value="1"/>
</dbReference>
<keyword evidence="1" id="KW-0521">NADP</keyword>
<comment type="caution">
    <text evidence="4">The sequence shown here is derived from an EMBL/GenBank/DDBJ whole genome shotgun (WGS) entry which is preliminary data.</text>
</comment>
<dbReference type="SMART" id="SM00829">
    <property type="entry name" value="PKS_ER"/>
    <property type="match status" value="1"/>
</dbReference>
<dbReference type="SUPFAM" id="SSF51735">
    <property type="entry name" value="NAD(P)-binding Rossmann-fold domains"/>
    <property type="match status" value="1"/>
</dbReference>
<evidence type="ECO:0000313" key="4">
    <source>
        <dbReference type="EMBL" id="MDH7641004.1"/>
    </source>
</evidence>
<evidence type="ECO:0000313" key="5">
    <source>
        <dbReference type="Proteomes" id="UP001160625"/>
    </source>
</evidence>
<keyword evidence="2" id="KW-0560">Oxidoreductase</keyword>
<dbReference type="PROSITE" id="PS01162">
    <property type="entry name" value="QOR_ZETA_CRYSTAL"/>
    <property type="match status" value="1"/>
</dbReference>